<evidence type="ECO:0000313" key="1">
    <source>
        <dbReference type="EMBL" id="CAB4724716.1"/>
    </source>
</evidence>
<gene>
    <name evidence="1" type="ORF">UFOPK2662_00988</name>
    <name evidence="2" type="ORF">UFOPK2942_01330</name>
    <name evidence="3" type="ORF">UFOPK4242_01192</name>
    <name evidence="4" type="ORF">UFOPK4382_01148</name>
</gene>
<dbReference type="GO" id="GO:0006418">
    <property type="term" value="P:tRNA aminoacylation for protein translation"/>
    <property type="evidence" value="ECO:0007669"/>
    <property type="project" value="InterPro"/>
</dbReference>
<dbReference type="AlphaFoldDB" id="A0A6J6X4B4"/>
<protein>
    <submittedName>
        <fullName evidence="2">Unannotated protein</fullName>
    </submittedName>
</protein>
<dbReference type="InterPro" id="IPR009080">
    <property type="entry name" value="tRNAsynth_Ia_anticodon-bd"/>
</dbReference>
<evidence type="ECO:0000313" key="3">
    <source>
        <dbReference type="EMBL" id="CAB5043568.1"/>
    </source>
</evidence>
<name>A0A6J6X4B4_9ZZZZ</name>
<sequence length="295" mass="32794">MSAPDSVIELANARIQAREMKDFSLADKLRNKIAQAGYEVVDIAEGYELREKAAFITLAFARDINPIDLEKEVSVAMIVDGYTDDALESINLIKQHSDCGIVILSIGDPGRLVEAMDFRTYLFAVHPGASWGDCANVLLQKIQSTYVVLVDPATRLIGDAISPAIDELKKGEFVAVGWRGGLIDTDNEWRSVIDKGVGEVDALHSFFIAFTREAILETGGFNLRAVYFHNADIEMSLKIRQAGGRLLQMDLPLELGRHHAYEDADPAYRDQQSEKNLNRLLDRFKGKSAILSPRR</sequence>
<dbReference type="SUPFAM" id="SSF47323">
    <property type="entry name" value="Anticodon-binding domain of a subclass of class I aminoacyl-tRNA synthetases"/>
    <property type="match status" value="1"/>
</dbReference>
<dbReference type="EMBL" id="CAFAAA010000077">
    <property type="protein sequence ID" value="CAB4790008.1"/>
    <property type="molecule type" value="Genomic_DNA"/>
</dbReference>
<dbReference type="SUPFAM" id="SSF53448">
    <property type="entry name" value="Nucleotide-diphospho-sugar transferases"/>
    <property type="match status" value="1"/>
</dbReference>
<evidence type="ECO:0000313" key="2">
    <source>
        <dbReference type="EMBL" id="CAB4790008.1"/>
    </source>
</evidence>
<proteinExistence type="predicted"/>
<accession>A0A6J6X4B4</accession>
<dbReference type="GO" id="GO:0005524">
    <property type="term" value="F:ATP binding"/>
    <property type="evidence" value="ECO:0007669"/>
    <property type="project" value="InterPro"/>
</dbReference>
<dbReference type="GO" id="GO:0004812">
    <property type="term" value="F:aminoacyl-tRNA ligase activity"/>
    <property type="evidence" value="ECO:0007669"/>
    <property type="project" value="InterPro"/>
</dbReference>
<dbReference type="Gene3D" id="1.20.120.1910">
    <property type="entry name" value="Cysteine-tRNA ligase, C-terminal anti-codon recognition domain"/>
    <property type="match status" value="1"/>
</dbReference>
<dbReference type="InterPro" id="IPR029044">
    <property type="entry name" value="Nucleotide-diphossugar_trans"/>
</dbReference>
<dbReference type="EMBL" id="CAFBRA010000100">
    <property type="protein sequence ID" value="CAB5077046.1"/>
    <property type="molecule type" value="Genomic_DNA"/>
</dbReference>
<evidence type="ECO:0000313" key="4">
    <source>
        <dbReference type="EMBL" id="CAB5077046.1"/>
    </source>
</evidence>
<dbReference type="EMBL" id="CAEZYI010000063">
    <property type="protein sequence ID" value="CAB4724716.1"/>
    <property type="molecule type" value="Genomic_DNA"/>
</dbReference>
<dbReference type="Gene3D" id="3.90.550.10">
    <property type="entry name" value="Spore Coat Polysaccharide Biosynthesis Protein SpsA, Chain A"/>
    <property type="match status" value="1"/>
</dbReference>
<reference evidence="2" key="1">
    <citation type="submission" date="2020-05" db="EMBL/GenBank/DDBJ databases">
        <authorList>
            <person name="Chiriac C."/>
            <person name="Salcher M."/>
            <person name="Ghai R."/>
            <person name="Kavagutti S V."/>
        </authorList>
    </citation>
    <scope>NUCLEOTIDE SEQUENCE</scope>
</reference>
<dbReference type="EMBL" id="CAFBQC010000082">
    <property type="protein sequence ID" value="CAB5043568.1"/>
    <property type="molecule type" value="Genomic_DNA"/>
</dbReference>
<organism evidence="2">
    <name type="scientific">freshwater metagenome</name>
    <dbReference type="NCBI Taxonomy" id="449393"/>
    <lineage>
        <taxon>unclassified sequences</taxon>
        <taxon>metagenomes</taxon>
        <taxon>ecological metagenomes</taxon>
    </lineage>
</organism>